<accession>A0A9J7LFS4</accession>
<dbReference type="OrthoDB" id="8892145at2759"/>
<feature type="region of interest" description="Disordered" evidence="1">
    <location>
        <begin position="60"/>
        <end position="86"/>
    </location>
</feature>
<evidence type="ECO:0000313" key="4">
    <source>
        <dbReference type="RefSeq" id="XP_035680940.1"/>
    </source>
</evidence>
<evidence type="ECO:0000259" key="2">
    <source>
        <dbReference type="Pfam" id="PF23307"/>
    </source>
</evidence>
<dbReference type="Pfam" id="PF23307">
    <property type="entry name" value="SAM_KIDINS220"/>
    <property type="match status" value="1"/>
</dbReference>
<feature type="region of interest" description="Disordered" evidence="1">
    <location>
        <begin position="510"/>
        <end position="806"/>
    </location>
</feature>
<feature type="compositionally biased region" description="Polar residues" evidence="1">
    <location>
        <begin position="561"/>
        <end position="582"/>
    </location>
</feature>
<feature type="compositionally biased region" description="Basic and acidic residues" evidence="1">
    <location>
        <begin position="592"/>
        <end position="601"/>
    </location>
</feature>
<dbReference type="AlphaFoldDB" id="A0A9J7LFS4"/>
<keyword evidence="3" id="KW-1185">Reference proteome</keyword>
<feature type="compositionally biased region" description="Polar residues" evidence="1">
    <location>
        <begin position="74"/>
        <end position="85"/>
    </location>
</feature>
<dbReference type="PANTHER" id="PTHR24116:SF0">
    <property type="entry name" value="KINASE D-INTERACTING SUBSTRATE OF 220 KDA"/>
    <property type="match status" value="1"/>
</dbReference>
<dbReference type="PANTHER" id="PTHR24116">
    <property type="entry name" value="KINASE D-INTERACTING SUBSTRATE OF 220 KDA"/>
    <property type="match status" value="1"/>
</dbReference>
<feature type="compositionally biased region" description="Polar residues" evidence="1">
    <location>
        <begin position="430"/>
        <end position="453"/>
    </location>
</feature>
<reference evidence="3" key="1">
    <citation type="journal article" date="2020" name="Nat. Ecol. Evol.">
        <title>Deeply conserved synteny resolves early events in vertebrate evolution.</title>
        <authorList>
            <person name="Simakov O."/>
            <person name="Marletaz F."/>
            <person name="Yue J.X."/>
            <person name="O'Connell B."/>
            <person name="Jenkins J."/>
            <person name="Brandt A."/>
            <person name="Calef R."/>
            <person name="Tung C.H."/>
            <person name="Huang T.K."/>
            <person name="Schmutz J."/>
            <person name="Satoh N."/>
            <person name="Yu J.K."/>
            <person name="Putnam N.H."/>
            <person name="Green R.E."/>
            <person name="Rokhsar D.S."/>
        </authorList>
    </citation>
    <scope>NUCLEOTIDE SEQUENCE [LARGE SCALE GENOMIC DNA]</scope>
    <source>
        <strain evidence="3">S238N-H82</strain>
    </source>
</reference>
<dbReference type="Gene3D" id="1.10.150.50">
    <property type="entry name" value="Transcription Factor, Ets-1"/>
    <property type="match status" value="1"/>
</dbReference>
<name>A0A9J7LFS4_BRAFL</name>
<reference evidence="4" key="2">
    <citation type="submission" date="2025-08" db="UniProtKB">
        <authorList>
            <consortium name="RefSeq"/>
        </authorList>
    </citation>
    <scope>IDENTIFICATION</scope>
    <source>
        <strain evidence="4">S238N-H82</strain>
        <tissue evidence="4">Testes</tissue>
    </source>
</reference>
<dbReference type="SUPFAM" id="SSF47769">
    <property type="entry name" value="SAM/Pointed domain"/>
    <property type="match status" value="1"/>
</dbReference>
<feature type="compositionally biased region" description="Basic and acidic residues" evidence="1">
    <location>
        <begin position="654"/>
        <end position="680"/>
    </location>
</feature>
<dbReference type="RefSeq" id="XP_035680940.1">
    <property type="nucleotide sequence ID" value="XM_035825047.1"/>
</dbReference>
<dbReference type="InterPro" id="IPR013761">
    <property type="entry name" value="SAM/pointed_sf"/>
</dbReference>
<proteinExistence type="predicted"/>
<feature type="compositionally biased region" description="Polar residues" evidence="1">
    <location>
        <begin position="751"/>
        <end position="770"/>
    </location>
</feature>
<dbReference type="GeneID" id="118418909"/>
<dbReference type="KEGG" id="bfo:118418909"/>
<feature type="compositionally biased region" description="Basic and acidic residues" evidence="1">
    <location>
        <begin position="355"/>
        <end position="367"/>
    </location>
</feature>
<gene>
    <name evidence="4" type="primary">LOC118418909</name>
</gene>
<sequence>MTVDVCETQCPPCVDASRNAQIVSPMNSLSYHPPILGNMQYHSKILAKYMKKYPAGSRIPKLNNSASSSSSSSEHGNGTSQQPPSSFYKGYFATNRELKDVNNRITDLERVLSNRLESITKRWTDCLRILRDDIFLHISLLHDRIDSLEAKLGVPGPSAAPLTPISELSQESLSFQSLDKAQSQSDVRDPKLKNLDVHDVCERLAQLEGINPAELPRYHKTIQENNINGPVLLHCELDELKVVMNMKFGDWQLFRAYIVETRHKERFGHVKVEEEFIEDTMELASSRANLYLPSMVKGGSDTSGSQDSLLAEFGHLSPQEQIQYQGALQAYLDSIENQTVSVRSKIPVRRSPNTTDDKKSVEEEKYQSRIPRLGSSKHDLSSLHSGSDESLHGQPKSRSHSMEKLRQSPRPRSSTPPRDPSPRTRAKVHTVQSPSYSMKSSFRRSWSGTSPPTVGSEAKPSPEPGTDSQGKGLPRLKTLPTDFATVVIPNSESSELEDLTDMSPLVTDATEKEGQHGIGKIGRTLENIASAFRTPRTSAKSNKDDAEPLLDMEEGEGKGAASQSDSKTLTQLTHSSSGTLTEVTPLPTPDQAVDRHLDMKNPSDSSLWRKRKHIPSVSDDSPAGEKDDSGPQARLAGEKPGAVQDGRNGNRRNRSQEREQGVEDNRRNRNDNDGALRHADSYSANRPATLSTENEQSPSKQQQQESFDDSSEKKKGTKLTRRESGRQKSRLPVFRTGSGTAPGQESPAGTKRQSPESTPFGSKKPSTLSMTKADLELKGSDDETAGSSGQVSITMNELASTGETVL</sequence>
<dbReference type="InterPro" id="IPR057092">
    <property type="entry name" value="SAM_KIDINS220"/>
</dbReference>
<feature type="compositionally biased region" description="Low complexity" evidence="1">
    <location>
        <begin position="693"/>
        <end position="705"/>
    </location>
</feature>
<dbReference type="InterPro" id="IPR052771">
    <property type="entry name" value="Neurotrophin_sig_adaptor"/>
</dbReference>
<protein>
    <submittedName>
        <fullName evidence="4">Kinase D-interacting substrate of 220 kDa-like isoform X1</fullName>
    </submittedName>
</protein>
<feature type="domain" description="Kinase D-interacting substrate of 220 kDa-like SAM" evidence="2">
    <location>
        <begin position="191"/>
        <end position="266"/>
    </location>
</feature>
<organism evidence="3 4">
    <name type="scientific">Branchiostoma floridae</name>
    <name type="common">Florida lancelet</name>
    <name type="synonym">Amphioxus</name>
    <dbReference type="NCBI Taxonomy" id="7739"/>
    <lineage>
        <taxon>Eukaryota</taxon>
        <taxon>Metazoa</taxon>
        <taxon>Chordata</taxon>
        <taxon>Cephalochordata</taxon>
        <taxon>Leptocardii</taxon>
        <taxon>Amphioxiformes</taxon>
        <taxon>Branchiostomatidae</taxon>
        <taxon>Branchiostoma</taxon>
    </lineage>
</organism>
<feature type="compositionally biased region" description="Basic and acidic residues" evidence="1">
    <location>
        <begin position="376"/>
        <end position="391"/>
    </location>
</feature>
<evidence type="ECO:0000256" key="1">
    <source>
        <dbReference type="SAM" id="MobiDB-lite"/>
    </source>
</evidence>
<feature type="compositionally biased region" description="Polar residues" evidence="1">
    <location>
        <begin position="682"/>
        <end position="692"/>
    </location>
</feature>
<feature type="compositionally biased region" description="Polar residues" evidence="1">
    <location>
        <begin position="785"/>
        <end position="806"/>
    </location>
</feature>
<dbReference type="Proteomes" id="UP000001554">
    <property type="component" value="Chromosome 7"/>
</dbReference>
<feature type="compositionally biased region" description="Basic and acidic residues" evidence="1">
    <location>
        <begin position="710"/>
        <end position="726"/>
    </location>
</feature>
<evidence type="ECO:0000313" key="3">
    <source>
        <dbReference type="Proteomes" id="UP000001554"/>
    </source>
</evidence>
<feature type="region of interest" description="Disordered" evidence="1">
    <location>
        <begin position="343"/>
        <end position="478"/>
    </location>
</feature>